<comment type="caution">
    <text evidence="9">The sequence shown here is derived from an EMBL/GenBank/DDBJ whole genome shotgun (WGS) entry which is preliminary data.</text>
</comment>
<keyword evidence="10" id="KW-1185">Reference proteome</keyword>
<keyword evidence="2 7" id="KW-0813">Transport</keyword>
<name>A0A3A8ARX2_9RHOB</name>
<dbReference type="SUPFAM" id="SSF161098">
    <property type="entry name" value="MetI-like"/>
    <property type="match status" value="1"/>
</dbReference>
<dbReference type="Proteomes" id="UP000281128">
    <property type="component" value="Unassembled WGS sequence"/>
</dbReference>
<dbReference type="InterPro" id="IPR000515">
    <property type="entry name" value="MetI-like"/>
</dbReference>
<dbReference type="GO" id="GO:0055085">
    <property type="term" value="P:transmembrane transport"/>
    <property type="evidence" value="ECO:0007669"/>
    <property type="project" value="InterPro"/>
</dbReference>
<evidence type="ECO:0000313" key="9">
    <source>
        <dbReference type="EMBL" id="RKF12695.1"/>
    </source>
</evidence>
<dbReference type="InterPro" id="IPR045621">
    <property type="entry name" value="BPD_transp_1_N"/>
</dbReference>
<evidence type="ECO:0000256" key="2">
    <source>
        <dbReference type="ARBA" id="ARBA00022448"/>
    </source>
</evidence>
<keyword evidence="6 7" id="KW-0472">Membrane</keyword>
<evidence type="ECO:0000256" key="4">
    <source>
        <dbReference type="ARBA" id="ARBA00022692"/>
    </source>
</evidence>
<protein>
    <submittedName>
        <fullName evidence="9">ABC transporter permease</fullName>
    </submittedName>
</protein>
<evidence type="ECO:0000256" key="1">
    <source>
        <dbReference type="ARBA" id="ARBA00004651"/>
    </source>
</evidence>
<dbReference type="GO" id="GO:0005886">
    <property type="term" value="C:plasma membrane"/>
    <property type="evidence" value="ECO:0007669"/>
    <property type="project" value="UniProtKB-SubCell"/>
</dbReference>
<feature type="transmembrane region" description="Helical" evidence="7">
    <location>
        <begin position="294"/>
        <end position="320"/>
    </location>
</feature>
<comment type="similarity">
    <text evidence="7">Belongs to the binding-protein-dependent transport system permease family.</text>
</comment>
<feature type="transmembrane region" description="Helical" evidence="7">
    <location>
        <begin position="12"/>
        <end position="32"/>
    </location>
</feature>
<dbReference type="OrthoDB" id="9807402at2"/>
<proteinExistence type="inferred from homology"/>
<evidence type="ECO:0000313" key="10">
    <source>
        <dbReference type="Proteomes" id="UP000281128"/>
    </source>
</evidence>
<evidence type="ECO:0000256" key="7">
    <source>
        <dbReference type="RuleBase" id="RU363032"/>
    </source>
</evidence>
<dbReference type="InterPro" id="IPR035906">
    <property type="entry name" value="MetI-like_sf"/>
</dbReference>
<dbReference type="PANTHER" id="PTHR43163">
    <property type="entry name" value="DIPEPTIDE TRANSPORT SYSTEM PERMEASE PROTEIN DPPB-RELATED"/>
    <property type="match status" value="1"/>
</dbReference>
<dbReference type="PANTHER" id="PTHR43163:SF9">
    <property type="entry name" value="ABC TRANSPORTER PERMEASE PROTEIN"/>
    <property type="match status" value="1"/>
</dbReference>
<feature type="domain" description="ABC transmembrane type-1" evidence="8">
    <location>
        <begin position="102"/>
        <end position="317"/>
    </location>
</feature>
<dbReference type="EMBL" id="RAPE01000006">
    <property type="protein sequence ID" value="RKF12695.1"/>
    <property type="molecule type" value="Genomic_DNA"/>
</dbReference>
<dbReference type="Gene3D" id="1.10.3720.10">
    <property type="entry name" value="MetI-like"/>
    <property type="match status" value="1"/>
</dbReference>
<feature type="transmembrane region" description="Helical" evidence="7">
    <location>
        <begin position="141"/>
        <end position="164"/>
    </location>
</feature>
<gene>
    <name evidence="9" type="ORF">D6850_17200</name>
</gene>
<accession>A0A3A8ARX2</accession>
<evidence type="ECO:0000256" key="5">
    <source>
        <dbReference type="ARBA" id="ARBA00022989"/>
    </source>
</evidence>
<organism evidence="9 10">
    <name type="scientific">Roseovarius spongiae</name>
    <dbReference type="NCBI Taxonomy" id="2320272"/>
    <lineage>
        <taxon>Bacteria</taxon>
        <taxon>Pseudomonadati</taxon>
        <taxon>Pseudomonadota</taxon>
        <taxon>Alphaproteobacteria</taxon>
        <taxon>Rhodobacterales</taxon>
        <taxon>Roseobacteraceae</taxon>
        <taxon>Roseovarius</taxon>
    </lineage>
</organism>
<dbReference type="Pfam" id="PF00528">
    <property type="entry name" value="BPD_transp_1"/>
    <property type="match status" value="1"/>
</dbReference>
<keyword evidence="3" id="KW-1003">Cell membrane</keyword>
<feature type="transmembrane region" description="Helical" evidence="7">
    <location>
        <begin position="106"/>
        <end position="129"/>
    </location>
</feature>
<dbReference type="PROSITE" id="PS50928">
    <property type="entry name" value="ABC_TM1"/>
    <property type="match status" value="1"/>
</dbReference>
<comment type="subcellular location">
    <subcellularLocation>
        <location evidence="1 7">Cell membrane</location>
        <topology evidence="1 7">Multi-pass membrane protein</topology>
    </subcellularLocation>
</comment>
<feature type="transmembrane region" description="Helical" evidence="7">
    <location>
        <begin position="190"/>
        <end position="208"/>
    </location>
</feature>
<dbReference type="Pfam" id="PF19300">
    <property type="entry name" value="BPD_transp_1_N"/>
    <property type="match status" value="1"/>
</dbReference>
<feature type="transmembrane region" description="Helical" evidence="7">
    <location>
        <begin position="248"/>
        <end position="274"/>
    </location>
</feature>
<evidence type="ECO:0000259" key="8">
    <source>
        <dbReference type="PROSITE" id="PS50928"/>
    </source>
</evidence>
<reference evidence="9 10" key="1">
    <citation type="submission" date="2018-09" db="EMBL/GenBank/DDBJ databases">
        <title>Roseovarius spongiae sp. nov., isolated from a marine sponge.</title>
        <authorList>
            <person name="Zhuang L."/>
            <person name="Luo L."/>
        </authorList>
    </citation>
    <scope>NUCLEOTIDE SEQUENCE [LARGE SCALE GENOMIC DNA]</scope>
    <source>
        <strain evidence="9 10">HN-E21</strain>
    </source>
</reference>
<dbReference type="AlphaFoldDB" id="A0A3A8ARX2"/>
<sequence>MMWGARIRYVFSRVLHGLPIIFAIVVVNFFLVRLAPGDAAQVLAGESGAATEEYMRQIRQQFGLDQPLYVQFLSYMKNLVFFDLGYSFRHGREVSALIVERLGATALLMGASMVLSVGFGILLGAIAAIRDGTFLSNMIMILAIVSYATPLFWVGLMLIIVFSLNLGWFPTSGMATIGAPMGFWDSAVDVAHHLVLPALSLSFFYMALYTRLMRASMLETLGQDFIKTARAKGISEGRIVQKHALRNAIMPVLTMAGVQVSAMLGGSVIIESVFGWPGLGLLAFESLFARDLNLLLGIFFLSSILVVITNAIVDVIYTMVDPRIQLRSKTRNG</sequence>
<dbReference type="CDD" id="cd06261">
    <property type="entry name" value="TM_PBP2"/>
    <property type="match status" value="1"/>
</dbReference>
<evidence type="ECO:0000256" key="3">
    <source>
        <dbReference type="ARBA" id="ARBA00022475"/>
    </source>
</evidence>
<evidence type="ECO:0000256" key="6">
    <source>
        <dbReference type="ARBA" id="ARBA00023136"/>
    </source>
</evidence>
<keyword evidence="4 7" id="KW-0812">Transmembrane</keyword>
<keyword evidence="5 7" id="KW-1133">Transmembrane helix</keyword>